<name>A0AAV5WR45_9BILA</name>
<protein>
    <recommendedName>
        <fullName evidence="1">F-box domain-containing protein</fullName>
    </recommendedName>
</protein>
<sequence>MMKHDRKRDPSIDSDHQCMDHLDTLPTNILHKLIDLLNVEERLNLGLSCKKLHEFERSAGKRRFKCIRISWKESGRRIKASRVPVIFFVKGSDEETRAFEFFRDCTTELLSVETLENEKCTKSLTAFCKTIKCRNFVVKCNGNDDTDILPSLLDGRDFNDCKLLLDWKGDGSCANRVRKFLQNLPLIPNLALGWSWWSSKWRLISNYPIDDATLLHLVKNTQVASVGIGCCTTQGLVDVFKVMEQWSLPGEKKITFLASKAAVSGLCAILAEDTEYTIHDNRFLICIKHERTKTALSYPARSTFPELSVVPLFSVKMYKYR</sequence>
<dbReference type="InterPro" id="IPR036047">
    <property type="entry name" value="F-box-like_dom_sf"/>
</dbReference>
<dbReference type="EMBL" id="BTSY01000006">
    <property type="protein sequence ID" value="GMT34481.1"/>
    <property type="molecule type" value="Genomic_DNA"/>
</dbReference>
<comment type="caution">
    <text evidence="2">The sequence shown here is derived from an EMBL/GenBank/DDBJ whole genome shotgun (WGS) entry which is preliminary data.</text>
</comment>
<evidence type="ECO:0000313" key="3">
    <source>
        <dbReference type="Proteomes" id="UP001432322"/>
    </source>
</evidence>
<dbReference type="SUPFAM" id="SSF81383">
    <property type="entry name" value="F-box domain"/>
    <property type="match status" value="1"/>
</dbReference>
<organism evidence="2 3">
    <name type="scientific">Pristionchus fissidentatus</name>
    <dbReference type="NCBI Taxonomy" id="1538716"/>
    <lineage>
        <taxon>Eukaryota</taxon>
        <taxon>Metazoa</taxon>
        <taxon>Ecdysozoa</taxon>
        <taxon>Nematoda</taxon>
        <taxon>Chromadorea</taxon>
        <taxon>Rhabditida</taxon>
        <taxon>Rhabditina</taxon>
        <taxon>Diplogasteromorpha</taxon>
        <taxon>Diplogasteroidea</taxon>
        <taxon>Neodiplogasteridae</taxon>
        <taxon>Pristionchus</taxon>
    </lineage>
</organism>
<gene>
    <name evidence="2" type="ORF">PFISCL1PPCAC_25778</name>
</gene>
<dbReference type="AlphaFoldDB" id="A0AAV5WR45"/>
<dbReference type="InterPro" id="IPR001810">
    <property type="entry name" value="F-box_dom"/>
</dbReference>
<reference evidence="2" key="1">
    <citation type="submission" date="2023-10" db="EMBL/GenBank/DDBJ databases">
        <title>Genome assembly of Pristionchus species.</title>
        <authorList>
            <person name="Yoshida K."/>
            <person name="Sommer R.J."/>
        </authorList>
    </citation>
    <scope>NUCLEOTIDE SEQUENCE</scope>
    <source>
        <strain evidence="2">RS5133</strain>
    </source>
</reference>
<dbReference type="Proteomes" id="UP001432322">
    <property type="component" value="Unassembled WGS sequence"/>
</dbReference>
<dbReference type="PROSITE" id="PS50181">
    <property type="entry name" value="FBOX"/>
    <property type="match status" value="1"/>
</dbReference>
<evidence type="ECO:0000313" key="2">
    <source>
        <dbReference type="EMBL" id="GMT34481.1"/>
    </source>
</evidence>
<feature type="domain" description="F-box" evidence="1">
    <location>
        <begin position="19"/>
        <end position="67"/>
    </location>
</feature>
<keyword evidence="3" id="KW-1185">Reference proteome</keyword>
<proteinExistence type="predicted"/>
<accession>A0AAV5WR45</accession>
<evidence type="ECO:0000259" key="1">
    <source>
        <dbReference type="PROSITE" id="PS50181"/>
    </source>
</evidence>